<dbReference type="FunFam" id="2.60.40.10:FF:000846">
    <property type="entry name" value="Hyaluronan and proteoglycan link protein 2"/>
    <property type="match status" value="1"/>
</dbReference>
<evidence type="ECO:0000256" key="14">
    <source>
        <dbReference type="SAM" id="MobiDB-lite"/>
    </source>
</evidence>
<evidence type="ECO:0000256" key="3">
    <source>
        <dbReference type="ARBA" id="ARBA00022530"/>
    </source>
</evidence>
<feature type="domain" description="Ig-like" evidence="15">
    <location>
        <begin position="84"/>
        <end position="194"/>
    </location>
</feature>
<name>A0A8C0M5U4_CANLF</name>
<reference evidence="17" key="1">
    <citation type="submission" date="2019-03" db="EMBL/GenBank/DDBJ databases">
        <authorList>
            <person name="Warren W.C."/>
            <person name="Johnson G.S."/>
        </authorList>
    </citation>
    <scope>NUCLEOTIDE SEQUENCE [LARGE SCALE GENOMIC DNA]</scope>
    <source>
        <strain evidence="17">Basenji</strain>
    </source>
</reference>
<comment type="similarity">
    <text evidence="9">Belongs to the HAPLN family.</text>
</comment>
<keyword evidence="5" id="KW-0677">Repeat</keyword>
<evidence type="ECO:0000256" key="11">
    <source>
        <dbReference type="ARBA" id="ARBA00069065"/>
    </source>
</evidence>
<evidence type="ECO:0000313" key="18">
    <source>
        <dbReference type="Proteomes" id="UP000694429"/>
    </source>
</evidence>
<keyword evidence="6 13" id="KW-1015">Disulfide bond</keyword>
<dbReference type="CDD" id="cd03519">
    <property type="entry name" value="Link_domain_HAPLN_module_2"/>
    <property type="match status" value="1"/>
</dbReference>
<dbReference type="GO" id="GO:0007155">
    <property type="term" value="P:cell adhesion"/>
    <property type="evidence" value="ECO:0007669"/>
    <property type="project" value="InterPro"/>
</dbReference>
<comment type="caution">
    <text evidence="13">Lacks conserved residue(s) required for the propagation of feature annotation.</text>
</comment>
<dbReference type="Pfam" id="PF00193">
    <property type="entry name" value="Xlink"/>
    <property type="match status" value="2"/>
</dbReference>
<dbReference type="SMART" id="SM00406">
    <property type="entry name" value="IGv"/>
    <property type="match status" value="1"/>
</dbReference>
<dbReference type="InterPro" id="IPR000538">
    <property type="entry name" value="Link_dom"/>
</dbReference>
<dbReference type="Pfam" id="PF07686">
    <property type="entry name" value="V-set"/>
    <property type="match status" value="1"/>
</dbReference>
<feature type="disulfide bond" evidence="13">
    <location>
        <begin position="244"/>
        <end position="265"/>
    </location>
</feature>
<dbReference type="CDD" id="cd03518">
    <property type="entry name" value="Link_domain_HAPLN_module_1"/>
    <property type="match status" value="1"/>
</dbReference>
<dbReference type="PRINTS" id="PR01265">
    <property type="entry name" value="LINKMODULE"/>
</dbReference>
<evidence type="ECO:0000256" key="4">
    <source>
        <dbReference type="ARBA" id="ARBA00022729"/>
    </source>
</evidence>
<evidence type="ECO:0000256" key="13">
    <source>
        <dbReference type="PROSITE-ProRule" id="PRU00323"/>
    </source>
</evidence>
<organism evidence="17 18">
    <name type="scientific">Canis lupus familiaris</name>
    <name type="common">Dog</name>
    <name type="synonym">Canis familiaris</name>
    <dbReference type="NCBI Taxonomy" id="9615"/>
    <lineage>
        <taxon>Eukaryota</taxon>
        <taxon>Metazoa</taxon>
        <taxon>Chordata</taxon>
        <taxon>Craniata</taxon>
        <taxon>Vertebrata</taxon>
        <taxon>Euteleostomi</taxon>
        <taxon>Mammalia</taxon>
        <taxon>Eutheria</taxon>
        <taxon>Laurasiatheria</taxon>
        <taxon>Carnivora</taxon>
        <taxon>Caniformia</taxon>
        <taxon>Canidae</taxon>
        <taxon>Canis</taxon>
    </lineage>
</organism>
<dbReference type="Gene3D" id="2.60.40.10">
    <property type="entry name" value="Immunoglobulins"/>
    <property type="match status" value="1"/>
</dbReference>
<evidence type="ECO:0000256" key="9">
    <source>
        <dbReference type="ARBA" id="ARBA00038272"/>
    </source>
</evidence>
<dbReference type="InterPro" id="IPR016187">
    <property type="entry name" value="CTDL_fold"/>
</dbReference>
<dbReference type="InterPro" id="IPR036179">
    <property type="entry name" value="Ig-like_dom_sf"/>
</dbReference>
<dbReference type="InterPro" id="IPR016186">
    <property type="entry name" value="C-type_lectin-like/link_sf"/>
</dbReference>
<keyword evidence="4" id="KW-0732">Signal</keyword>
<dbReference type="Proteomes" id="UP000694429">
    <property type="component" value="Chromosome 7"/>
</dbReference>
<evidence type="ECO:0000259" key="16">
    <source>
        <dbReference type="PROSITE" id="PS50963"/>
    </source>
</evidence>
<protein>
    <recommendedName>
        <fullName evidence="11">Hyaluronan and proteoglycan link protein 2</fullName>
    </recommendedName>
    <alternativeName>
        <fullName evidence="12">Brain link protein 1</fullName>
    </alternativeName>
</protein>
<dbReference type="SMART" id="SM00409">
    <property type="entry name" value="IG"/>
    <property type="match status" value="1"/>
</dbReference>
<dbReference type="SUPFAM" id="SSF56436">
    <property type="entry name" value="C-type lectin-like"/>
    <property type="match status" value="2"/>
</dbReference>
<keyword evidence="2" id="KW-0964">Secreted</keyword>
<evidence type="ECO:0000256" key="10">
    <source>
        <dbReference type="ARBA" id="ARBA00056052"/>
    </source>
</evidence>
<proteinExistence type="inferred from homology"/>
<dbReference type="PANTHER" id="PTHR22804">
    <property type="entry name" value="AGGRECAN/VERSICAN PROTEOGLYCAN"/>
    <property type="match status" value="1"/>
</dbReference>
<keyword evidence="8" id="KW-0393">Immunoglobulin domain</keyword>
<evidence type="ECO:0000256" key="2">
    <source>
        <dbReference type="ARBA" id="ARBA00022525"/>
    </source>
</evidence>
<dbReference type="Gene3D" id="3.10.100.10">
    <property type="entry name" value="Mannose-Binding Protein A, subunit A"/>
    <property type="match status" value="2"/>
</dbReference>
<dbReference type="SUPFAM" id="SSF48726">
    <property type="entry name" value="Immunoglobulin"/>
    <property type="match status" value="1"/>
</dbReference>
<feature type="region of interest" description="Disordered" evidence="14">
    <location>
        <begin position="376"/>
        <end position="400"/>
    </location>
</feature>
<accession>A0A8C0M5U4</accession>
<feature type="region of interest" description="Disordered" evidence="14">
    <location>
        <begin position="1"/>
        <end position="44"/>
    </location>
</feature>
<feature type="compositionally biased region" description="Basic and acidic residues" evidence="14">
    <location>
        <begin position="1"/>
        <end position="11"/>
    </location>
</feature>
<dbReference type="InterPro" id="IPR013106">
    <property type="entry name" value="Ig_V-set"/>
</dbReference>
<evidence type="ECO:0000313" key="17">
    <source>
        <dbReference type="Ensembl" id="ENSCAFP00030002478.1"/>
    </source>
</evidence>
<evidence type="ECO:0000256" key="1">
    <source>
        <dbReference type="ARBA" id="ARBA00004498"/>
    </source>
</evidence>
<dbReference type="PROSITE" id="PS50835">
    <property type="entry name" value="IG_LIKE"/>
    <property type="match status" value="1"/>
</dbReference>
<evidence type="ECO:0000259" key="15">
    <source>
        <dbReference type="PROSITE" id="PS50835"/>
    </source>
</evidence>
<dbReference type="SMART" id="SM00445">
    <property type="entry name" value="LINK"/>
    <property type="match status" value="2"/>
</dbReference>
<dbReference type="Ensembl" id="ENSCAFT00030002784.1">
    <property type="protein sequence ID" value="ENSCAFP00030002478.1"/>
    <property type="gene ID" value="ENSCAFG00030001551.1"/>
</dbReference>
<comment type="function">
    <text evidence="10">Mediates a firm binding of versican V2 to hyaluronic acid. May play a pivotal role in the formation of the hyaluronan-associated matrix in the central nervous system (CNS) which facilitates neuronal conduction and general structural stabilization. Binds to hyaluronic acid.</text>
</comment>
<sequence length="500" mass="53702">MRTQPPEDRAAQHLHPCQPVCSFSGPRASRRNKAPHPPQSSRHAGLTPIMPGLLSLPALCHFLLPWAFTIFHKALGDPAPHPSPHYLLPPIHEVIHSRRGATATLPCVLGAQPPSYKVRWSKVEPGELREVLILVTNGLHARGYGPLGGRARMRRGHRLDASLVIEGVRLEDEGRYRCELINGIEDESVALTLSLEGVVFPYQPSRGRYQFNYYEAKQACEEQDGRLATYAQLYQAWTEGLDWCNAGWLLEGSVRYPVLTARAPCGGRGRPGIRSYGPRDRHRDRYDAFCFTSMTAGEDAGCQAGGGAGMRAPPPGCSSDEDVGPGVCGTLRGRDAHRGRGPALAAESLRGADRHAARRAPSVPCPAHACFGTASATGSARGGSGGGSKRGIWGGSGPARGDALRSPGHVFFVPGRLTLSEAHAACRRRGATVAKVGHLYAAWKFSGLDQCDGGWLADGSVRFPITSPRPRCGGLPDPGVRSFGFPRAQQAAFGTYCYSE</sequence>
<evidence type="ECO:0000256" key="5">
    <source>
        <dbReference type="ARBA" id="ARBA00022737"/>
    </source>
</evidence>
<dbReference type="FunFam" id="3.10.100.10:FF:000002">
    <property type="entry name" value="Hyaluronan proteoglycan link protein 1"/>
    <property type="match status" value="1"/>
</dbReference>
<evidence type="ECO:0000256" key="6">
    <source>
        <dbReference type="ARBA" id="ARBA00023157"/>
    </source>
</evidence>
<gene>
    <name evidence="17" type="primary">HAPLN2</name>
</gene>
<dbReference type="FunFam" id="3.10.100.10:FF:000001">
    <property type="entry name" value="Hyaluronan proteoglycan link protein 1"/>
    <property type="match status" value="1"/>
</dbReference>
<feature type="compositionally biased region" description="Gly residues" evidence="14">
    <location>
        <begin position="380"/>
        <end position="398"/>
    </location>
</feature>
<feature type="domain" description="Link" evidence="16">
    <location>
        <begin position="198"/>
        <end position="292"/>
    </location>
</feature>
<evidence type="ECO:0000256" key="7">
    <source>
        <dbReference type="ARBA" id="ARBA00023290"/>
    </source>
</evidence>
<dbReference type="AlphaFoldDB" id="A0A8C0M5U4"/>
<dbReference type="PROSITE" id="PS50963">
    <property type="entry name" value="LINK_2"/>
    <property type="match status" value="2"/>
</dbReference>
<dbReference type="PANTHER" id="PTHR22804:SF8">
    <property type="entry name" value="HYALURONAN AND PROTEOGLYCAN LINK PROTEIN 2"/>
    <property type="match status" value="1"/>
</dbReference>
<dbReference type="InterPro" id="IPR013783">
    <property type="entry name" value="Ig-like_fold"/>
</dbReference>
<dbReference type="PROSITE" id="PS01241">
    <property type="entry name" value="LINK_1"/>
    <property type="match status" value="2"/>
</dbReference>
<dbReference type="InterPro" id="IPR003599">
    <property type="entry name" value="Ig_sub"/>
</dbReference>
<evidence type="ECO:0000256" key="12">
    <source>
        <dbReference type="ARBA" id="ARBA00082810"/>
    </source>
</evidence>
<feature type="domain" description="Link" evidence="16">
    <location>
        <begin position="406"/>
        <end position="499"/>
    </location>
</feature>
<reference evidence="17" key="2">
    <citation type="submission" date="2025-08" db="UniProtKB">
        <authorList>
            <consortium name="Ensembl"/>
        </authorList>
    </citation>
    <scope>IDENTIFICATION</scope>
</reference>
<keyword evidence="3" id="KW-0272">Extracellular matrix</keyword>
<feature type="disulfide bond" evidence="13">
    <location>
        <begin position="451"/>
        <end position="472"/>
    </location>
</feature>
<dbReference type="InterPro" id="IPR007110">
    <property type="entry name" value="Ig-like_dom"/>
</dbReference>
<comment type="subcellular location">
    <subcellularLocation>
        <location evidence="1">Secreted</location>
        <location evidence="1">Extracellular space</location>
        <location evidence="1">Extracellular matrix</location>
    </subcellularLocation>
</comment>
<dbReference type="InterPro" id="IPR050691">
    <property type="entry name" value="Hyaluronan_bind_Proteoglycan"/>
</dbReference>
<keyword evidence="7" id="KW-0373">Hyaluronic acid</keyword>
<evidence type="ECO:0000256" key="8">
    <source>
        <dbReference type="ARBA" id="ARBA00023319"/>
    </source>
</evidence>
<dbReference type="GO" id="GO:0005540">
    <property type="term" value="F:hyaluronic acid binding"/>
    <property type="evidence" value="ECO:0007669"/>
    <property type="project" value="UniProtKB-KW"/>
</dbReference>